<dbReference type="STRING" id="1678841.TBC1_11673"/>
<name>A0A0S7BXM2_9BACT</name>
<evidence type="ECO:0000313" key="1">
    <source>
        <dbReference type="EMBL" id="GAP42542.1"/>
    </source>
</evidence>
<dbReference type="RefSeq" id="WP_062038491.1">
    <property type="nucleotide sequence ID" value="NZ_DF968182.1"/>
</dbReference>
<dbReference type="EMBL" id="DF968182">
    <property type="protein sequence ID" value="GAP42542.1"/>
    <property type="molecule type" value="Genomic_DNA"/>
</dbReference>
<evidence type="ECO:0000313" key="2">
    <source>
        <dbReference type="Proteomes" id="UP000053091"/>
    </source>
</evidence>
<protein>
    <submittedName>
        <fullName evidence="1">Helix-hairpin-helix motif</fullName>
    </submittedName>
</protein>
<accession>A0A0S7BXM2</accession>
<sequence>MKALIRPVFVQIFILLLSTHTLLGQEPVKPESVNTTQLEDKIEQLSGQTDTELDYSELVDELLQYIHQPVNVNQASERELRQLQLNDLQISNLTGYIQKFGELTSIYELNLIEGFDSVLVSSLAPFITFGLQPPGAKPTLSNLARYGRHQVLMRYQQVLEEQSGFAPVSDSALQLKPNSRYLGGPEKLYLRYGYSFYNKIRFGITMEKDPGEPFWPSTDSLKKGFDFYSAHFFYSGDKFLKYLAVGDYHLAFGQGLTMYSSLAFGKSAGAITTRRIAQQVRPNTGANENLFMRGAAATITPLKNTDLTVFYSDKKVDAGIGATDSLTAETLFISSLQETGYHRTPNELRGKNAIQQTVYGGNLQTRIKMFRLGATAYHTELGADLERREALYNKFDFSGKSLNNFGFDFAAILRSLTIFGEVSGSGNGGKAMLVGATATPDPHLAISAIYRNYGKDYQSFFSNAFAEGSRNANEKGLYLGMFAQLHRRWSLSAYADHFRFGWLRYRVDAPSRGSEYLAQLTYTPARYAEIHFRYRYQQKQINPSGGTGYTDYPEAETRENFRLHLSLKATRAITLKSRIETTQWTMPGFDRKKGYLVYQDFIYNEPEKPWLLNARFALFDTDTYNERLYAYESDVLYAFSIPAYYYKGSRFYLMGKYSFGRRLDLWIRYSLTYYANRTTIGSGLDQIDGNNKSDIKVQIRLRL</sequence>
<dbReference type="Proteomes" id="UP000053091">
    <property type="component" value="Unassembled WGS sequence"/>
</dbReference>
<proteinExistence type="predicted"/>
<dbReference type="InterPro" id="IPR010994">
    <property type="entry name" value="RuvA_2-like"/>
</dbReference>
<dbReference type="PATRIC" id="fig|1678841.3.peg.762"/>
<dbReference type="SUPFAM" id="SSF47781">
    <property type="entry name" value="RuvA domain 2-like"/>
    <property type="match status" value="1"/>
</dbReference>
<reference evidence="1" key="1">
    <citation type="journal article" date="2015" name="Genome Announc.">
        <title>Draft Genome Sequence of Bacteroidales Strain TBC1, a Novel Isolate from a Methanogenic Wastewater Treatment System.</title>
        <authorList>
            <person name="Tourlousse D.M."/>
            <person name="Matsuura N."/>
            <person name="Sun L."/>
            <person name="Toyonaga M."/>
            <person name="Kuroda K."/>
            <person name="Ohashi A."/>
            <person name="Cruz R."/>
            <person name="Yamaguchi T."/>
            <person name="Sekiguchi Y."/>
        </authorList>
    </citation>
    <scope>NUCLEOTIDE SEQUENCE [LARGE SCALE GENOMIC DNA]</scope>
    <source>
        <strain evidence="1">TBC1</strain>
    </source>
</reference>
<dbReference type="OrthoDB" id="9766750at2"/>
<organism evidence="1">
    <name type="scientific">Lentimicrobium saccharophilum</name>
    <dbReference type="NCBI Taxonomy" id="1678841"/>
    <lineage>
        <taxon>Bacteria</taxon>
        <taxon>Pseudomonadati</taxon>
        <taxon>Bacteroidota</taxon>
        <taxon>Bacteroidia</taxon>
        <taxon>Bacteroidales</taxon>
        <taxon>Lentimicrobiaceae</taxon>
        <taxon>Lentimicrobium</taxon>
    </lineage>
</organism>
<dbReference type="AlphaFoldDB" id="A0A0S7BXM2"/>
<gene>
    <name evidence="1" type="ORF">TBC1_11673</name>
</gene>
<keyword evidence="2" id="KW-1185">Reference proteome</keyword>